<comment type="caution">
    <text evidence="8">The sequence shown here is derived from an EMBL/GenBank/DDBJ whole genome shotgun (WGS) entry which is preliminary data.</text>
</comment>
<reference evidence="8 9" key="1">
    <citation type="journal article" date="2019" name="Sci. Rep.">
        <title>A high-quality genome of Eragrostis curvula grass provides insights into Poaceae evolution and supports new strategies to enhance forage quality.</title>
        <authorList>
            <person name="Carballo J."/>
            <person name="Santos B.A.C.M."/>
            <person name="Zappacosta D."/>
            <person name="Garbus I."/>
            <person name="Selva J.P."/>
            <person name="Gallo C.A."/>
            <person name="Diaz A."/>
            <person name="Albertini E."/>
            <person name="Caccamo M."/>
            <person name="Echenique V."/>
        </authorList>
    </citation>
    <scope>NUCLEOTIDE SEQUENCE [LARGE SCALE GENOMIC DNA]</scope>
    <source>
        <strain evidence="9">cv. Victoria</strain>
        <tissue evidence="8">Leaf</tissue>
    </source>
</reference>
<keyword evidence="2" id="KW-0805">Transcription regulation</keyword>
<evidence type="ECO:0000313" key="8">
    <source>
        <dbReference type="EMBL" id="TVU29788.1"/>
    </source>
</evidence>
<evidence type="ECO:0000256" key="5">
    <source>
        <dbReference type="ARBA" id="ARBA00023242"/>
    </source>
</evidence>
<dbReference type="OrthoDB" id="786597at2759"/>
<dbReference type="Proteomes" id="UP000324897">
    <property type="component" value="Chromosome 1"/>
</dbReference>
<dbReference type="EMBL" id="RWGY01000011">
    <property type="protein sequence ID" value="TVU29788.1"/>
    <property type="molecule type" value="Genomic_DNA"/>
</dbReference>
<dbReference type="InterPro" id="IPR001471">
    <property type="entry name" value="AP2/ERF_dom"/>
</dbReference>
<sequence>MASTRSKETEEGVVATALLLSRRRGYRGVRRRPWGKWAAEIRDTKKPARLWLGTFGNTDAAALRLRGSRAKLNFPEEDASSRRRPPAPVGSRRPDSAAGDHIAVGRSSCPPEIVHRRDELVGGGNNGRFLCSWSIGQASPSPERLSAPVLCWSHGTQEDTAHGSERKSATYP</sequence>
<dbReference type="PANTHER" id="PTHR31190">
    <property type="entry name" value="DNA-BINDING DOMAIN"/>
    <property type="match status" value="1"/>
</dbReference>
<gene>
    <name evidence="8" type="ORF">EJB05_21375</name>
</gene>
<dbReference type="GO" id="GO:0003677">
    <property type="term" value="F:DNA binding"/>
    <property type="evidence" value="ECO:0007669"/>
    <property type="project" value="UniProtKB-KW"/>
</dbReference>
<evidence type="ECO:0000259" key="7">
    <source>
        <dbReference type="PROSITE" id="PS51032"/>
    </source>
</evidence>
<evidence type="ECO:0000256" key="1">
    <source>
        <dbReference type="ARBA" id="ARBA00004123"/>
    </source>
</evidence>
<proteinExistence type="predicted"/>
<evidence type="ECO:0000256" key="4">
    <source>
        <dbReference type="ARBA" id="ARBA00023163"/>
    </source>
</evidence>
<keyword evidence="4" id="KW-0804">Transcription</keyword>
<dbReference type="CDD" id="cd00018">
    <property type="entry name" value="AP2"/>
    <property type="match status" value="1"/>
</dbReference>
<comment type="subcellular location">
    <subcellularLocation>
        <location evidence="1">Nucleus</location>
    </subcellularLocation>
</comment>
<dbReference type="GO" id="GO:0009873">
    <property type="term" value="P:ethylene-activated signaling pathway"/>
    <property type="evidence" value="ECO:0007669"/>
    <property type="project" value="InterPro"/>
</dbReference>
<dbReference type="Gene3D" id="3.30.730.10">
    <property type="entry name" value="AP2/ERF domain"/>
    <property type="match status" value="1"/>
</dbReference>
<dbReference type="GO" id="GO:0005634">
    <property type="term" value="C:nucleus"/>
    <property type="evidence" value="ECO:0007669"/>
    <property type="project" value="UniProtKB-SubCell"/>
</dbReference>
<dbReference type="SMART" id="SM00380">
    <property type="entry name" value="AP2"/>
    <property type="match status" value="1"/>
</dbReference>
<keyword evidence="3" id="KW-0238">DNA-binding</keyword>
<protein>
    <recommendedName>
        <fullName evidence="7">AP2/ERF domain-containing protein</fullName>
    </recommendedName>
</protein>
<accession>A0A5J9V2T6</accession>
<dbReference type="InterPro" id="IPR036955">
    <property type="entry name" value="AP2/ERF_dom_sf"/>
</dbReference>
<dbReference type="InterPro" id="IPR044808">
    <property type="entry name" value="ERF_plant"/>
</dbReference>
<evidence type="ECO:0000256" key="2">
    <source>
        <dbReference type="ARBA" id="ARBA00023015"/>
    </source>
</evidence>
<evidence type="ECO:0000256" key="6">
    <source>
        <dbReference type="SAM" id="MobiDB-lite"/>
    </source>
</evidence>
<name>A0A5J9V2T6_9POAL</name>
<dbReference type="GO" id="GO:0003700">
    <property type="term" value="F:DNA-binding transcription factor activity"/>
    <property type="evidence" value="ECO:0007669"/>
    <property type="project" value="InterPro"/>
</dbReference>
<dbReference type="Gramene" id="TVU29788">
    <property type="protein sequence ID" value="TVU29788"/>
    <property type="gene ID" value="EJB05_21375"/>
</dbReference>
<evidence type="ECO:0000256" key="3">
    <source>
        <dbReference type="ARBA" id="ARBA00023125"/>
    </source>
</evidence>
<dbReference type="InterPro" id="IPR016177">
    <property type="entry name" value="DNA-bd_dom_sf"/>
</dbReference>
<dbReference type="PANTHER" id="PTHR31190:SF473">
    <property type="entry name" value="OS05G0437100 PROTEIN"/>
    <property type="match status" value="1"/>
</dbReference>
<dbReference type="AlphaFoldDB" id="A0A5J9V2T6"/>
<feature type="region of interest" description="Disordered" evidence="6">
    <location>
        <begin position="69"/>
        <end position="109"/>
    </location>
</feature>
<keyword evidence="9" id="KW-1185">Reference proteome</keyword>
<feature type="domain" description="AP2/ERF" evidence="7">
    <location>
        <begin position="25"/>
        <end position="75"/>
    </location>
</feature>
<dbReference type="Pfam" id="PF00847">
    <property type="entry name" value="AP2"/>
    <property type="match status" value="1"/>
</dbReference>
<organism evidence="8 9">
    <name type="scientific">Eragrostis curvula</name>
    <name type="common">weeping love grass</name>
    <dbReference type="NCBI Taxonomy" id="38414"/>
    <lineage>
        <taxon>Eukaryota</taxon>
        <taxon>Viridiplantae</taxon>
        <taxon>Streptophyta</taxon>
        <taxon>Embryophyta</taxon>
        <taxon>Tracheophyta</taxon>
        <taxon>Spermatophyta</taxon>
        <taxon>Magnoliopsida</taxon>
        <taxon>Liliopsida</taxon>
        <taxon>Poales</taxon>
        <taxon>Poaceae</taxon>
        <taxon>PACMAD clade</taxon>
        <taxon>Chloridoideae</taxon>
        <taxon>Eragrostideae</taxon>
        <taxon>Eragrostidinae</taxon>
        <taxon>Eragrostis</taxon>
    </lineage>
</organism>
<dbReference type="SUPFAM" id="SSF54171">
    <property type="entry name" value="DNA-binding domain"/>
    <property type="match status" value="1"/>
</dbReference>
<keyword evidence="5" id="KW-0539">Nucleus</keyword>
<dbReference type="PRINTS" id="PR00367">
    <property type="entry name" value="ETHRSPELEMNT"/>
</dbReference>
<evidence type="ECO:0000313" key="9">
    <source>
        <dbReference type="Proteomes" id="UP000324897"/>
    </source>
</evidence>
<dbReference type="PROSITE" id="PS51032">
    <property type="entry name" value="AP2_ERF"/>
    <property type="match status" value="1"/>
</dbReference>
<feature type="non-terminal residue" evidence="8">
    <location>
        <position position="1"/>
    </location>
</feature>